<gene>
    <name evidence="2" type="ORF">WJ0W_004677</name>
</gene>
<feature type="transmembrane region" description="Helical" evidence="1">
    <location>
        <begin position="6"/>
        <end position="26"/>
    </location>
</feature>
<evidence type="ECO:0000256" key="1">
    <source>
        <dbReference type="SAM" id="Phobius"/>
    </source>
</evidence>
<evidence type="ECO:0000313" key="3">
    <source>
        <dbReference type="Proteomes" id="UP001154322"/>
    </source>
</evidence>
<feature type="transmembrane region" description="Helical" evidence="1">
    <location>
        <begin position="33"/>
        <end position="54"/>
    </location>
</feature>
<feature type="transmembrane region" description="Helical" evidence="1">
    <location>
        <begin position="197"/>
        <end position="213"/>
    </location>
</feature>
<reference evidence="2" key="1">
    <citation type="submission" date="2022-06" db="EMBL/GenBank/DDBJ databases">
        <authorList>
            <person name="Dietemann V."/>
            <person name="Ory F."/>
            <person name="Dainat B."/>
            <person name="Oberhansli S."/>
        </authorList>
    </citation>
    <scope>NUCLEOTIDE SEQUENCE</scope>
    <source>
        <strain evidence="2">Ena-SAMPLE-TAB-26-04-2022-14:26:32:270-5432</strain>
    </source>
</reference>
<feature type="transmembrane region" description="Helical" evidence="1">
    <location>
        <begin position="66"/>
        <end position="83"/>
    </location>
</feature>
<keyword evidence="1" id="KW-0812">Transmembrane</keyword>
<feature type="transmembrane region" description="Helical" evidence="1">
    <location>
        <begin position="95"/>
        <end position="113"/>
    </location>
</feature>
<proteinExistence type="predicted"/>
<keyword evidence="1" id="KW-1133">Transmembrane helix</keyword>
<keyword evidence="1" id="KW-0472">Membrane</keyword>
<keyword evidence="3" id="KW-1185">Reference proteome</keyword>
<feature type="transmembrane region" description="Helical" evidence="1">
    <location>
        <begin position="173"/>
        <end position="191"/>
    </location>
</feature>
<feature type="transmembrane region" description="Helical" evidence="1">
    <location>
        <begin position="125"/>
        <end position="143"/>
    </location>
</feature>
<accession>A0ABM9G887</accession>
<evidence type="ECO:0000313" key="2">
    <source>
        <dbReference type="EMBL" id="CAH8247443.1"/>
    </source>
</evidence>
<dbReference type="EMBL" id="CALYLO010000007">
    <property type="protein sequence ID" value="CAH8247443.1"/>
    <property type="molecule type" value="Genomic_DNA"/>
</dbReference>
<dbReference type="RefSeq" id="WP_213428314.1">
    <property type="nucleotide sequence ID" value="NZ_AP031286.1"/>
</dbReference>
<dbReference type="Proteomes" id="UP001154322">
    <property type="component" value="Unassembled WGS sequence"/>
</dbReference>
<organism evidence="2 3">
    <name type="scientific">Paenibacillus melissococcoides</name>
    <dbReference type="NCBI Taxonomy" id="2912268"/>
    <lineage>
        <taxon>Bacteria</taxon>
        <taxon>Bacillati</taxon>
        <taxon>Bacillota</taxon>
        <taxon>Bacilli</taxon>
        <taxon>Bacillales</taxon>
        <taxon>Paenibacillaceae</taxon>
        <taxon>Paenibacillus</taxon>
    </lineage>
</organism>
<sequence length="222" mass="24909">MGSTATYISLGILDAFAVFVLILKLYRLPVKEYILELGTMSVFIALVSFVLRIILNVPTMDLSMQVLLFTLFMRFVMRIKLFYGAIITGAGLGGYLILQVGIYGILLGIGFLNEHIVLQNTGIEVNFVQALSITLAFTIGYVLKKFNLGFSFIIRPPHDFSVKEDYTTSRNKALLFWSVTTLLVLSISLPALLNMKIVYVAPLLLISFTALYFQSLRRDIED</sequence>
<comment type="caution">
    <text evidence="2">The sequence shown here is derived from an EMBL/GenBank/DDBJ whole genome shotgun (WGS) entry which is preliminary data.</text>
</comment>
<protein>
    <submittedName>
        <fullName evidence="2">Uncharacterized protein</fullName>
    </submittedName>
</protein>
<name>A0ABM9G887_9BACL</name>